<reference evidence="2 3" key="1">
    <citation type="submission" date="2016-05" db="EMBL/GenBank/DDBJ databases">
        <title>Genomic Taxonomy of the Vibrionaceae.</title>
        <authorList>
            <person name="Gomez-Gil B."/>
            <person name="Enciso-Ibarra J."/>
        </authorList>
    </citation>
    <scope>NUCLEOTIDE SEQUENCE [LARGE SCALE GENOMIC DNA]</scope>
    <source>
        <strain evidence="2 3">CAIM 1920</strain>
    </source>
</reference>
<keyword evidence="3" id="KW-1185">Reference proteome</keyword>
<evidence type="ECO:0000256" key="1">
    <source>
        <dbReference type="SAM" id="Coils"/>
    </source>
</evidence>
<proteinExistence type="predicted"/>
<dbReference type="STRING" id="1080227.A8L45_12385"/>
<comment type="caution">
    <text evidence="2">The sequence shown here is derived from an EMBL/GenBank/DDBJ whole genome shotgun (WGS) entry which is preliminary data.</text>
</comment>
<dbReference type="AlphaFoldDB" id="A0A1C3EI63"/>
<dbReference type="RefSeq" id="WP_068902702.1">
    <property type="nucleotide sequence ID" value="NZ_JBHUIF010000024.1"/>
</dbReference>
<name>A0A1C3EI63_9GAMM</name>
<evidence type="ECO:0000313" key="2">
    <source>
        <dbReference type="EMBL" id="ODA32926.1"/>
    </source>
</evidence>
<keyword evidence="1" id="KW-0175">Coiled coil</keyword>
<gene>
    <name evidence="2" type="ORF">A8L45_12385</name>
</gene>
<accession>A0A1C3EI63</accession>
<dbReference type="EMBL" id="LYBM01000021">
    <property type="protein sequence ID" value="ODA32926.1"/>
    <property type="molecule type" value="Genomic_DNA"/>
</dbReference>
<sequence>MTTNYTQALEDAISQLVNDGKQPSVALIKSRLGVTVPMPLVITALQRWKKNGVVPKVEKVPAEQSDKERIRALEEQVSKLEARIALLESK</sequence>
<organism evidence="2 3">
    <name type="scientific">Veronia pacifica</name>
    <dbReference type="NCBI Taxonomy" id="1080227"/>
    <lineage>
        <taxon>Bacteria</taxon>
        <taxon>Pseudomonadati</taxon>
        <taxon>Pseudomonadota</taxon>
        <taxon>Gammaproteobacteria</taxon>
        <taxon>Vibrionales</taxon>
        <taxon>Vibrionaceae</taxon>
        <taxon>Veronia</taxon>
    </lineage>
</organism>
<feature type="coiled-coil region" evidence="1">
    <location>
        <begin position="63"/>
        <end position="90"/>
    </location>
</feature>
<dbReference type="Proteomes" id="UP000094936">
    <property type="component" value="Unassembled WGS sequence"/>
</dbReference>
<dbReference type="OrthoDB" id="6314559at2"/>
<evidence type="ECO:0000313" key="3">
    <source>
        <dbReference type="Proteomes" id="UP000094936"/>
    </source>
</evidence>
<evidence type="ECO:0008006" key="4">
    <source>
        <dbReference type="Google" id="ProtNLM"/>
    </source>
</evidence>
<protein>
    <recommendedName>
        <fullName evidence="4">KfrA N-terminal DNA-binding domain-containing protein</fullName>
    </recommendedName>
</protein>